<gene>
    <name evidence="4" type="ORF">TRUGW13939_09312</name>
</gene>
<feature type="domain" description="Peptidase S12 Pab87-related C-terminal" evidence="3">
    <location>
        <begin position="394"/>
        <end position="487"/>
    </location>
</feature>
<dbReference type="OrthoDB" id="5946976at2759"/>
<dbReference type="EMBL" id="CP055902">
    <property type="protein sequence ID" value="QKX62155.1"/>
    <property type="molecule type" value="Genomic_DNA"/>
</dbReference>
<evidence type="ECO:0000256" key="1">
    <source>
        <dbReference type="ARBA" id="ARBA00038215"/>
    </source>
</evidence>
<dbReference type="RefSeq" id="XP_035348329.1">
    <property type="nucleotide sequence ID" value="XM_035492436.1"/>
</dbReference>
<evidence type="ECO:0000259" key="2">
    <source>
        <dbReference type="Pfam" id="PF00144"/>
    </source>
</evidence>
<evidence type="ECO:0000313" key="4">
    <source>
        <dbReference type="EMBL" id="QKX62155.1"/>
    </source>
</evidence>
<dbReference type="PANTHER" id="PTHR46825:SF9">
    <property type="entry name" value="BETA-LACTAMASE-RELATED DOMAIN-CONTAINING PROTEIN"/>
    <property type="match status" value="1"/>
</dbReference>
<protein>
    <recommendedName>
        <fullName evidence="6">Beta-lactamase-related domain-containing protein</fullName>
    </recommendedName>
</protein>
<dbReference type="PANTHER" id="PTHR46825">
    <property type="entry name" value="D-ALANYL-D-ALANINE-CARBOXYPEPTIDASE/ENDOPEPTIDASE AMPH"/>
    <property type="match status" value="1"/>
</dbReference>
<dbReference type="Gene3D" id="3.40.710.10">
    <property type="entry name" value="DD-peptidase/beta-lactamase superfamily"/>
    <property type="match status" value="1"/>
</dbReference>
<dbReference type="InterPro" id="IPR001466">
    <property type="entry name" value="Beta-lactam-related"/>
</dbReference>
<dbReference type="InterPro" id="IPR050491">
    <property type="entry name" value="AmpC-like"/>
</dbReference>
<evidence type="ECO:0008006" key="6">
    <source>
        <dbReference type="Google" id="ProtNLM"/>
    </source>
</evidence>
<evidence type="ECO:0000313" key="5">
    <source>
        <dbReference type="Proteomes" id="UP000509510"/>
    </source>
</evidence>
<sequence>MDLHSTGWATHVGALMHEYHVPGLAIAIVNNGSVSSKGFGNASLSPLTPCTADTVFEIASSSKSFTAASVALLVDDNANFPEVQYESTMSSLLPDDFVMSDPEYTKNVTVADLLGHRSGLPGHDYSYMSPRATHPDDARSITRNLRNLPVAAPVRSTYIYCNIMYTVLSYLVEVKSKLGWSDFLDKYFFGPLDMQSTAYQPSGARAKNLEDRLAMSYYWDEEKSEYLSIYTAEDPEAQGAGGIFTSVNDFIKWVEALMNHPGVPINDNMYRGLLEMRTFSNPGSENLDPYTSTTFYTAGLEIYYYKGYAVVDHDGHDNGWGSYFFFVPDLHFGAVIFGNSDGAYPLSAYLAKELVHEVVDAKSSERNTMDWQLAHALVLNRTESKDEPPASTPLPQETPIGTYVGKYSNQGYHEMVVEIKDGSLFVNATERSMGFTLTFEHIANQTEYIAHLSDWQEGGDDPLKAIFVFEGDHVVKMGLDLEPDLQGLIWFDKVTE</sequence>
<dbReference type="InterPro" id="IPR012338">
    <property type="entry name" value="Beta-lactam/transpept-like"/>
</dbReference>
<proteinExistence type="inferred from homology"/>
<dbReference type="Pfam" id="PF11954">
    <property type="entry name" value="DUF3471"/>
    <property type="match status" value="1"/>
</dbReference>
<dbReference type="AlphaFoldDB" id="A0A7H8R9A0"/>
<keyword evidence="5" id="KW-1185">Reference proteome</keyword>
<feature type="domain" description="Beta-lactamase-related" evidence="2">
    <location>
        <begin position="10"/>
        <end position="344"/>
    </location>
</feature>
<accession>A0A7H8R9A0</accession>
<dbReference type="Pfam" id="PF00144">
    <property type="entry name" value="Beta-lactamase"/>
    <property type="match status" value="1"/>
</dbReference>
<organism evidence="4 5">
    <name type="scientific">Talaromyces rugulosus</name>
    <name type="common">Penicillium rugulosum</name>
    <dbReference type="NCBI Taxonomy" id="121627"/>
    <lineage>
        <taxon>Eukaryota</taxon>
        <taxon>Fungi</taxon>
        <taxon>Dikarya</taxon>
        <taxon>Ascomycota</taxon>
        <taxon>Pezizomycotina</taxon>
        <taxon>Eurotiomycetes</taxon>
        <taxon>Eurotiomycetidae</taxon>
        <taxon>Eurotiales</taxon>
        <taxon>Trichocomaceae</taxon>
        <taxon>Talaromyces</taxon>
        <taxon>Talaromyces sect. Islandici</taxon>
    </lineage>
</organism>
<dbReference type="SUPFAM" id="SSF56601">
    <property type="entry name" value="beta-lactamase/transpeptidase-like"/>
    <property type="match status" value="1"/>
</dbReference>
<dbReference type="GeneID" id="55996796"/>
<evidence type="ECO:0000259" key="3">
    <source>
        <dbReference type="Pfam" id="PF11954"/>
    </source>
</evidence>
<dbReference type="KEGG" id="trg:TRUGW13939_09312"/>
<reference evidence="5" key="1">
    <citation type="submission" date="2020-06" db="EMBL/GenBank/DDBJ databases">
        <title>A chromosome-scale genome assembly of Talaromyces rugulosus W13939.</title>
        <authorList>
            <person name="Wang B."/>
            <person name="Guo L."/>
            <person name="Ye K."/>
            <person name="Wang L."/>
        </authorList>
    </citation>
    <scope>NUCLEOTIDE SEQUENCE [LARGE SCALE GENOMIC DNA]</scope>
    <source>
        <strain evidence="5">W13939</strain>
    </source>
</reference>
<dbReference type="Proteomes" id="UP000509510">
    <property type="component" value="Chromosome V"/>
</dbReference>
<name>A0A7H8R9A0_TALRU</name>
<comment type="similarity">
    <text evidence="1">Belongs to the peptidase S12 family.</text>
</comment>
<dbReference type="InterPro" id="IPR021860">
    <property type="entry name" value="Peptidase_S12_Pab87-rel_C"/>
</dbReference>